<dbReference type="Pfam" id="PF04434">
    <property type="entry name" value="SWIM"/>
    <property type="match status" value="1"/>
</dbReference>
<dbReference type="InterPro" id="IPR006564">
    <property type="entry name" value="Znf_PMZ"/>
</dbReference>
<dbReference type="Proteomes" id="UP001151760">
    <property type="component" value="Unassembled WGS sequence"/>
</dbReference>
<evidence type="ECO:0000259" key="5">
    <source>
        <dbReference type="PROSITE" id="PS50966"/>
    </source>
</evidence>
<feature type="domain" description="SWIM-type" evidence="5">
    <location>
        <begin position="6"/>
        <end position="38"/>
    </location>
</feature>
<evidence type="ECO:0000256" key="2">
    <source>
        <dbReference type="ARBA" id="ARBA00022771"/>
    </source>
</evidence>
<accession>A0ABQ5BZ81</accession>
<feature type="non-terminal residue" evidence="6">
    <location>
        <position position="1"/>
    </location>
</feature>
<organism evidence="6 7">
    <name type="scientific">Tanacetum coccineum</name>
    <dbReference type="NCBI Taxonomy" id="301880"/>
    <lineage>
        <taxon>Eukaryota</taxon>
        <taxon>Viridiplantae</taxon>
        <taxon>Streptophyta</taxon>
        <taxon>Embryophyta</taxon>
        <taxon>Tracheophyta</taxon>
        <taxon>Spermatophyta</taxon>
        <taxon>Magnoliopsida</taxon>
        <taxon>eudicotyledons</taxon>
        <taxon>Gunneridae</taxon>
        <taxon>Pentapetalae</taxon>
        <taxon>asterids</taxon>
        <taxon>campanulids</taxon>
        <taxon>Asterales</taxon>
        <taxon>Asteraceae</taxon>
        <taxon>Asteroideae</taxon>
        <taxon>Anthemideae</taxon>
        <taxon>Anthemidinae</taxon>
        <taxon>Tanacetum</taxon>
    </lineage>
</organism>
<sequence length="176" mass="20603">DRRRMHTVELYSGTCTCRKWQLSGLPCGHVLAVCRVMELAYFNHLAKGWFRRKALEGTYQELVYPVGEVSSWQRPNYLQVVKTPFMDKKPAGRPKSKARIRSQGEEPVPVRCGRCSAYAHNRNSFRETIPQKKAKTGYSQQEHYYSEQEHYYLEQEHYYSQQAMPISFEAVDLNDS</sequence>
<evidence type="ECO:0000256" key="4">
    <source>
        <dbReference type="PROSITE-ProRule" id="PRU00325"/>
    </source>
</evidence>
<evidence type="ECO:0000313" key="7">
    <source>
        <dbReference type="Proteomes" id="UP001151760"/>
    </source>
</evidence>
<dbReference type="EMBL" id="BQNB010013731">
    <property type="protein sequence ID" value="GJT19628.1"/>
    <property type="molecule type" value="Genomic_DNA"/>
</dbReference>
<gene>
    <name evidence="6" type="ORF">Tco_0878334</name>
</gene>
<reference evidence="6" key="1">
    <citation type="journal article" date="2022" name="Int. J. Mol. Sci.">
        <title>Draft Genome of Tanacetum Coccineum: Genomic Comparison of Closely Related Tanacetum-Family Plants.</title>
        <authorList>
            <person name="Yamashiro T."/>
            <person name="Shiraishi A."/>
            <person name="Nakayama K."/>
            <person name="Satake H."/>
        </authorList>
    </citation>
    <scope>NUCLEOTIDE SEQUENCE</scope>
</reference>
<comment type="caution">
    <text evidence="6">The sequence shown here is derived from an EMBL/GenBank/DDBJ whole genome shotgun (WGS) entry which is preliminary data.</text>
</comment>
<evidence type="ECO:0000256" key="3">
    <source>
        <dbReference type="ARBA" id="ARBA00022833"/>
    </source>
</evidence>
<evidence type="ECO:0000256" key="1">
    <source>
        <dbReference type="ARBA" id="ARBA00022723"/>
    </source>
</evidence>
<dbReference type="InterPro" id="IPR007527">
    <property type="entry name" value="Znf_SWIM"/>
</dbReference>
<keyword evidence="1" id="KW-0479">Metal-binding</keyword>
<keyword evidence="3" id="KW-0862">Zinc</keyword>
<keyword evidence="2 4" id="KW-0863">Zinc-finger</keyword>
<dbReference type="SMART" id="SM00575">
    <property type="entry name" value="ZnF_PMZ"/>
    <property type="match status" value="1"/>
</dbReference>
<proteinExistence type="predicted"/>
<protein>
    <submittedName>
        <fullName evidence="6">Transposase, MuDR, MULE transposase domain protein</fullName>
    </submittedName>
</protein>
<name>A0ABQ5BZ81_9ASTR</name>
<evidence type="ECO:0000313" key="6">
    <source>
        <dbReference type="EMBL" id="GJT19628.1"/>
    </source>
</evidence>
<keyword evidence="7" id="KW-1185">Reference proteome</keyword>
<reference evidence="6" key="2">
    <citation type="submission" date="2022-01" db="EMBL/GenBank/DDBJ databases">
        <authorList>
            <person name="Yamashiro T."/>
            <person name="Shiraishi A."/>
            <person name="Satake H."/>
            <person name="Nakayama K."/>
        </authorList>
    </citation>
    <scope>NUCLEOTIDE SEQUENCE</scope>
</reference>
<dbReference type="PROSITE" id="PS50966">
    <property type="entry name" value="ZF_SWIM"/>
    <property type="match status" value="1"/>
</dbReference>